<feature type="compositionally biased region" description="Polar residues" evidence="5">
    <location>
        <begin position="1"/>
        <end position="17"/>
    </location>
</feature>
<keyword evidence="4 6" id="KW-0472">Membrane</keyword>
<dbReference type="GO" id="GO:0061024">
    <property type="term" value="P:membrane organization"/>
    <property type="evidence" value="ECO:0007669"/>
    <property type="project" value="TreeGrafter"/>
</dbReference>
<accession>E3LV37</accession>
<evidence type="ECO:0000256" key="2">
    <source>
        <dbReference type="ARBA" id="ARBA00022692"/>
    </source>
</evidence>
<evidence type="ECO:0000256" key="3">
    <source>
        <dbReference type="ARBA" id="ARBA00022989"/>
    </source>
</evidence>
<dbReference type="GeneID" id="9810157"/>
<reference evidence="7" key="1">
    <citation type="submission" date="2007-07" db="EMBL/GenBank/DDBJ databases">
        <title>PCAP assembly of the Caenorhabditis remanei genome.</title>
        <authorList>
            <consortium name="The Caenorhabditis remanei Sequencing Consortium"/>
            <person name="Wilson R.K."/>
        </authorList>
    </citation>
    <scope>NUCLEOTIDE SEQUENCE [LARGE SCALE GENOMIC DNA]</scope>
    <source>
        <strain evidence="7">PB4641</strain>
    </source>
</reference>
<keyword evidence="8" id="KW-1185">Reference proteome</keyword>
<dbReference type="AlphaFoldDB" id="E3LV37"/>
<sequence>MVQTRKSFGNPNPTTLDRNVRQKRRSLEISTSLTYQKVYPDLIETTSYATTIQTTEQQDDDDVYETENDDSFASSQCSDRSYLSDNDTWKYGLAVIGVILAIVFGVWITGIGSNGKQSSVAATSYQNYIDSIRPVLDSPKFSSISKDNRVLLKLIGRKVFLEPENLAPLVVLVGGKTAKEFCEAVNQVVQKAKSETPAGTGNKSIRVESDTNRAELHENLREILGPSLSSQSSPRSAVVLDVDLLKWDAVLVLHAFADHENYPVPKAVLFLTVSDDSSIDTTEESCDEKMVRFLTSRWIENGGSSDNIPPIIARISYFICV</sequence>
<dbReference type="GO" id="GO:0016020">
    <property type="term" value="C:membrane"/>
    <property type="evidence" value="ECO:0007669"/>
    <property type="project" value="UniProtKB-SubCell"/>
</dbReference>
<evidence type="ECO:0000256" key="4">
    <source>
        <dbReference type="ARBA" id="ARBA00023136"/>
    </source>
</evidence>
<evidence type="ECO:0000256" key="6">
    <source>
        <dbReference type="SAM" id="Phobius"/>
    </source>
</evidence>
<dbReference type="PANTHER" id="PTHR18843">
    <property type="entry name" value="TORSIN-1A-INTERACTING PROTEIN"/>
    <property type="match status" value="1"/>
</dbReference>
<keyword evidence="3 6" id="KW-1133">Transmembrane helix</keyword>
<evidence type="ECO:0000313" key="8">
    <source>
        <dbReference type="Proteomes" id="UP000008281"/>
    </source>
</evidence>
<name>E3LV37_CAERE</name>
<dbReference type="EMBL" id="DS268416">
    <property type="protein sequence ID" value="EFP12490.1"/>
    <property type="molecule type" value="Genomic_DNA"/>
</dbReference>
<dbReference type="FunCoup" id="E3LV37">
    <property type="interactions" value="141"/>
</dbReference>
<protein>
    <submittedName>
        <fullName evidence="7">Uncharacterized protein</fullName>
    </submittedName>
</protein>
<dbReference type="RefSeq" id="XP_003112056.2">
    <property type="nucleotide sequence ID" value="XM_003112008.2"/>
</dbReference>
<dbReference type="GO" id="GO:0001671">
    <property type="term" value="F:ATPase activator activity"/>
    <property type="evidence" value="ECO:0007669"/>
    <property type="project" value="InterPro"/>
</dbReference>
<dbReference type="PANTHER" id="PTHR18843:SF7">
    <property type="entry name" value="LAMINA-ASSOCIATED POLYPEPTIDE 1B ISOFORM 1-RELATED"/>
    <property type="match status" value="1"/>
</dbReference>
<feature type="region of interest" description="Disordered" evidence="5">
    <location>
        <begin position="56"/>
        <end position="77"/>
    </location>
</feature>
<feature type="transmembrane region" description="Helical" evidence="6">
    <location>
        <begin position="91"/>
        <end position="110"/>
    </location>
</feature>
<dbReference type="InterPro" id="IPR008662">
    <property type="entry name" value="TOIP1/2"/>
</dbReference>
<keyword evidence="2 6" id="KW-0812">Transmembrane</keyword>
<evidence type="ECO:0000313" key="7">
    <source>
        <dbReference type="EMBL" id="EFP12490.1"/>
    </source>
</evidence>
<dbReference type="InterPro" id="IPR038599">
    <property type="entry name" value="LAP1C-like_C_sf"/>
</dbReference>
<dbReference type="KEGG" id="crq:GCK72_002691"/>
<feature type="compositionally biased region" description="Acidic residues" evidence="5">
    <location>
        <begin position="57"/>
        <end position="70"/>
    </location>
</feature>
<dbReference type="STRING" id="31234.E3LV37"/>
<proteinExistence type="predicted"/>
<dbReference type="HOGENOM" id="CLU_886336_0_0_1"/>
<organism evidence="8">
    <name type="scientific">Caenorhabditis remanei</name>
    <name type="common">Caenorhabditis vulgaris</name>
    <dbReference type="NCBI Taxonomy" id="31234"/>
    <lineage>
        <taxon>Eukaryota</taxon>
        <taxon>Metazoa</taxon>
        <taxon>Ecdysozoa</taxon>
        <taxon>Nematoda</taxon>
        <taxon>Chromadorea</taxon>
        <taxon>Rhabditida</taxon>
        <taxon>Rhabditina</taxon>
        <taxon>Rhabditomorpha</taxon>
        <taxon>Rhabditoidea</taxon>
        <taxon>Rhabditidae</taxon>
        <taxon>Peloderinae</taxon>
        <taxon>Caenorhabditis</taxon>
    </lineage>
</organism>
<comment type="subcellular location">
    <subcellularLocation>
        <location evidence="1">Membrane</location>
    </subcellularLocation>
</comment>
<evidence type="ECO:0000256" key="1">
    <source>
        <dbReference type="ARBA" id="ARBA00004370"/>
    </source>
</evidence>
<dbReference type="Proteomes" id="UP000008281">
    <property type="component" value="Unassembled WGS sequence"/>
</dbReference>
<dbReference type="Gene3D" id="3.40.50.12190">
    <property type="match status" value="1"/>
</dbReference>
<feature type="region of interest" description="Disordered" evidence="5">
    <location>
        <begin position="1"/>
        <end position="21"/>
    </location>
</feature>
<dbReference type="OMA" id="NEYKERQ"/>
<evidence type="ECO:0000256" key="5">
    <source>
        <dbReference type="SAM" id="MobiDB-lite"/>
    </source>
</evidence>
<dbReference type="CTD" id="9810157"/>
<dbReference type="eggNOG" id="KOG2995">
    <property type="taxonomic scope" value="Eukaryota"/>
</dbReference>
<gene>
    <name evidence="7" type="ORF">CRE_29667</name>
</gene>
<dbReference type="OrthoDB" id="5877420at2759"/>